<feature type="compositionally biased region" description="Low complexity" evidence="1">
    <location>
        <begin position="266"/>
        <end position="290"/>
    </location>
</feature>
<feature type="compositionally biased region" description="Acidic residues" evidence="1">
    <location>
        <begin position="291"/>
        <end position="301"/>
    </location>
</feature>
<keyword evidence="5" id="KW-1185">Reference proteome</keyword>
<feature type="domain" description="SWI/SNF and RSC complexes subunit Ssr4 C-terminal" evidence="3">
    <location>
        <begin position="291"/>
        <end position="336"/>
    </location>
</feature>
<dbReference type="Pfam" id="PF08549">
    <property type="entry name" value="SWI-SNF_Ssr4_N"/>
    <property type="match status" value="1"/>
</dbReference>
<name>A0ABQ7K2R3_9FUNG</name>
<feature type="region of interest" description="Disordered" evidence="1">
    <location>
        <begin position="157"/>
        <end position="301"/>
    </location>
</feature>
<feature type="compositionally biased region" description="Pro residues" evidence="1">
    <location>
        <begin position="162"/>
        <end position="177"/>
    </location>
</feature>
<feature type="compositionally biased region" description="Polar residues" evidence="1">
    <location>
        <begin position="204"/>
        <end position="215"/>
    </location>
</feature>
<feature type="compositionally biased region" description="Pro residues" evidence="1">
    <location>
        <begin position="498"/>
        <end position="518"/>
    </location>
</feature>
<gene>
    <name evidence="4" type="ORF">BGZ96_006762</name>
</gene>
<comment type="caution">
    <text evidence="4">The sequence shown here is derived from an EMBL/GenBank/DDBJ whole genome shotgun (WGS) entry which is preliminary data.</text>
</comment>
<organism evidence="4 5">
    <name type="scientific">Linnemannia gamsii</name>
    <dbReference type="NCBI Taxonomy" id="64522"/>
    <lineage>
        <taxon>Eukaryota</taxon>
        <taxon>Fungi</taxon>
        <taxon>Fungi incertae sedis</taxon>
        <taxon>Mucoromycota</taxon>
        <taxon>Mortierellomycotina</taxon>
        <taxon>Mortierellomycetes</taxon>
        <taxon>Mortierellales</taxon>
        <taxon>Mortierellaceae</taxon>
        <taxon>Linnemannia</taxon>
    </lineage>
</organism>
<evidence type="ECO:0000256" key="1">
    <source>
        <dbReference type="SAM" id="MobiDB-lite"/>
    </source>
</evidence>
<feature type="domain" description="SWI/SNF and RSC complexes subunit Ssr4 N-terminal" evidence="2">
    <location>
        <begin position="26"/>
        <end position="125"/>
    </location>
</feature>
<dbReference type="Proteomes" id="UP001194696">
    <property type="component" value="Unassembled WGS sequence"/>
</dbReference>
<accession>A0ABQ7K2R3</accession>
<feature type="compositionally biased region" description="Basic residues" evidence="1">
    <location>
        <begin position="254"/>
        <end position="265"/>
    </location>
</feature>
<dbReference type="Pfam" id="PF20497">
    <property type="entry name" value="SWI-SNF_Ssr4_C"/>
    <property type="match status" value="1"/>
</dbReference>
<evidence type="ECO:0000259" key="2">
    <source>
        <dbReference type="Pfam" id="PF08549"/>
    </source>
</evidence>
<feature type="non-terminal residue" evidence="4">
    <location>
        <position position="574"/>
    </location>
</feature>
<reference evidence="4 5" key="1">
    <citation type="journal article" date="2020" name="Fungal Divers.">
        <title>Resolving the Mortierellaceae phylogeny through synthesis of multi-gene phylogenetics and phylogenomics.</title>
        <authorList>
            <person name="Vandepol N."/>
            <person name="Liber J."/>
            <person name="Desiro A."/>
            <person name="Na H."/>
            <person name="Kennedy M."/>
            <person name="Barry K."/>
            <person name="Grigoriev I.V."/>
            <person name="Miller A.N."/>
            <person name="O'Donnell K."/>
            <person name="Stajich J.E."/>
            <person name="Bonito G."/>
        </authorList>
    </citation>
    <scope>NUCLEOTIDE SEQUENCE [LARGE SCALE GENOMIC DNA]</scope>
    <source>
        <strain evidence="4 5">AD045</strain>
    </source>
</reference>
<feature type="compositionally biased region" description="Low complexity" evidence="1">
    <location>
        <begin position="178"/>
        <end position="193"/>
    </location>
</feature>
<evidence type="ECO:0000313" key="4">
    <source>
        <dbReference type="EMBL" id="KAG0289730.1"/>
    </source>
</evidence>
<evidence type="ECO:0000259" key="3">
    <source>
        <dbReference type="Pfam" id="PF20497"/>
    </source>
</evidence>
<proteinExistence type="predicted"/>
<evidence type="ECO:0000313" key="5">
    <source>
        <dbReference type="Proteomes" id="UP001194696"/>
    </source>
</evidence>
<dbReference type="EMBL" id="JAAAIM010000330">
    <property type="protein sequence ID" value="KAG0289730.1"/>
    <property type="molecule type" value="Genomic_DNA"/>
</dbReference>
<dbReference type="InterPro" id="IPR046464">
    <property type="entry name" value="SWI-SNF_Ssr4_C"/>
</dbReference>
<feature type="region of interest" description="Disordered" evidence="1">
    <location>
        <begin position="494"/>
        <end position="519"/>
    </location>
</feature>
<sequence length="574" mass="62166">MSNRIPPELAGELYCRANIDPMIYDVMNPQIATELLDRAWHMLSQGQISFSFNYIDKPKEGSGFFLKVQPDEGVMAPHDGFQYMDDEVVYGYPGDARLSITERSQGFATGDQYTHIVRRRYTLTQPGRDTLAFLHYAKAELNRSVVVDARRARTPARQYPLKPIPGIPGPVPVPQQPPQQGYPQGYRPQQVPPKMASPYAGSPINGSPSSPQQAPGNYGRFAAAPAPVPGPPGGQAGPQRLASVNTGAYGTQRHEKKSSHKKHQQQQHQQPQMTPQQHAQVLAQQQAQAQEDAEEPSGDELDFLTAKDVAVARYKRNHDYIAEVFSPYPTSRIIPPRPEFQQSIIFLKSLSEKHNDDLDLAKTEHAAKVKKFKAEATVLYKGLEELKQATTVQEVYAANERVEAFKGMAVQPYSALRQVDLPKDELSRTPELKAARLPKEVVEAVQVTADSVNGGASAAPAATTESMEVDGSTIAAVLENTAWAGQQDTVMTNATQPAPAPALPTTPTPAPAPAPAVAPAPADVPVEALVSFAAPVPETVPEHTMAYEPTATLVQSHDPVLAEADVPLCAVAAG</sequence>
<dbReference type="InterPro" id="IPR013859">
    <property type="entry name" value="Ssr4_N"/>
</dbReference>
<protein>
    <submittedName>
        <fullName evidence="4">Uncharacterized protein</fullName>
    </submittedName>
</protein>